<proteinExistence type="predicted"/>
<name>A0A1H4GRP2_9BURK</name>
<organism evidence="1 2">
    <name type="scientific">Paraburkholderia sartisoli</name>
    <dbReference type="NCBI Taxonomy" id="83784"/>
    <lineage>
        <taxon>Bacteria</taxon>
        <taxon>Pseudomonadati</taxon>
        <taxon>Pseudomonadota</taxon>
        <taxon>Betaproteobacteria</taxon>
        <taxon>Burkholderiales</taxon>
        <taxon>Burkholderiaceae</taxon>
        <taxon>Paraburkholderia</taxon>
    </lineage>
</organism>
<evidence type="ECO:0000313" key="1">
    <source>
        <dbReference type="EMBL" id="SEB11302.1"/>
    </source>
</evidence>
<sequence length="79" mass="8571">MWRTAWSWIVEPETARASYRVVRCATCGNRVRPGRPEPERCQAMGGALPESLARSCGAVKSCIGPSGTMPVGFTEGWLS</sequence>
<evidence type="ECO:0000313" key="2">
    <source>
        <dbReference type="Proteomes" id="UP000198638"/>
    </source>
</evidence>
<reference evidence="2" key="1">
    <citation type="submission" date="2016-10" db="EMBL/GenBank/DDBJ databases">
        <authorList>
            <person name="Varghese N."/>
            <person name="Submissions S."/>
        </authorList>
    </citation>
    <scope>NUCLEOTIDE SEQUENCE [LARGE SCALE GENOMIC DNA]</scope>
    <source>
        <strain evidence="2">LMG 24000</strain>
    </source>
</reference>
<accession>A0A1H4GRP2</accession>
<gene>
    <name evidence="1" type="ORF">SAMN05192564_106208</name>
</gene>
<dbReference type="AlphaFoldDB" id="A0A1H4GRP2"/>
<protein>
    <submittedName>
        <fullName evidence="1">Uncharacterized protein</fullName>
    </submittedName>
</protein>
<dbReference type="Proteomes" id="UP000198638">
    <property type="component" value="Unassembled WGS sequence"/>
</dbReference>
<dbReference type="EMBL" id="FNRQ01000006">
    <property type="protein sequence ID" value="SEB11302.1"/>
    <property type="molecule type" value="Genomic_DNA"/>
</dbReference>
<keyword evidence="2" id="KW-1185">Reference proteome</keyword>